<name>A0A653BE93_CALMS</name>
<evidence type="ECO:0000259" key="2">
    <source>
        <dbReference type="Pfam" id="PF16059"/>
    </source>
</evidence>
<keyword evidence="4" id="KW-1185">Reference proteome</keyword>
<feature type="compositionally biased region" description="Polar residues" evidence="1">
    <location>
        <begin position="354"/>
        <end position="364"/>
    </location>
</feature>
<feature type="non-terminal residue" evidence="3">
    <location>
        <position position="452"/>
    </location>
</feature>
<feature type="compositionally biased region" description="Basic and acidic residues" evidence="1">
    <location>
        <begin position="314"/>
        <end position="324"/>
    </location>
</feature>
<feature type="non-terminal residue" evidence="3">
    <location>
        <position position="1"/>
    </location>
</feature>
<evidence type="ECO:0000313" key="3">
    <source>
        <dbReference type="EMBL" id="VEN33594.1"/>
    </source>
</evidence>
<reference evidence="3 4" key="1">
    <citation type="submission" date="2019-01" db="EMBL/GenBank/DDBJ databases">
        <authorList>
            <person name="Sayadi A."/>
        </authorList>
    </citation>
    <scope>NUCLEOTIDE SEQUENCE [LARGE SCALE GENOMIC DNA]</scope>
</reference>
<dbReference type="InterPro" id="IPR032060">
    <property type="entry name" value="MGA_dom"/>
</dbReference>
<feature type="compositionally biased region" description="Basic and acidic residues" evidence="1">
    <location>
        <begin position="333"/>
        <end position="346"/>
    </location>
</feature>
<feature type="region of interest" description="Disordered" evidence="1">
    <location>
        <begin position="285"/>
        <end position="384"/>
    </location>
</feature>
<feature type="domain" description="MGA conserved" evidence="2">
    <location>
        <begin position="106"/>
        <end position="150"/>
    </location>
</feature>
<dbReference type="EMBL" id="CAACVG010000131">
    <property type="protein sequence ID" value="VEN33594.1"/>
    <property type="molecule type" value="Genomic_DNA"/>
</dbReference>
<dbReference type="OrthoDB" id="6119313at2759"/>
<evidence type="ECO:0000313" key="4">
    <source>
        <dbReference type="Proteomes" id="UP000410492"/>
    </source>
</evidence>
<accession>A0A653BE93</accession>
<dbReference type="AlphaFoldDB" id="A0A653BE93"/>
<proteinExistence type="predicted"/>
<evidence type="ECO:0000256" key="1">
    <source>
        <dbReference type="SAM" id="MobiDB-lite"/>
    </source>
</evidence>
<organism evidence="3 4">
    <name type="scientific">Callosobruchus maculatus</name>
    <name type="common">Southern cowpea weevil</name>
    <name type="synonym">Pulse bruchid</name>
    <dbReference type="NCBI Taxonomy" id="64391"/>
    <lineage>
        <taxon>Eukaryota</taxon>
        <taxon>Metazoa</taxon>
        <taxon>Ecdysozoa</taxon>
        <taxon>Arthropoda</taxon>
        <taxon>Hexapoda</taxon>
        <taxon>Insecta</taxon>
        <taxon>Pterygota</taxon>
        <taxon>Neoptera</taxon>
        <taxon>Endopterygota</taxon>
        <taxon>Coleoptera</taxon>
        <taxon>Polyphaga</taxon>
        <taxon>Cucujiformia</taxon>
        <taxon>Chrysomeloidea</taxon>
        <taxon>Chrysomelidae</taxon>
        <taxon>Bruchinae</taxon>
        <taxon>Bruchini</taxon>
        <taxon>Callosobruchus</taxon>
    </lineage>
</organism>
<protein>
    <recommendedName>
        <fullName evidence="2">MGA conserved domain-containing protein</fullName>
    </recommendedName>
</protein>
<gene>
    <name evidence="3" type="ORF">CALMAC_LOCUS93</name>
</gene>
<dbReference type="Pfam" id="PF16059">
    <property type="entry name" value="MGA_dom"/>
    <property type="match status" value="1"/>
</dbReference>
<sequence length="452" mass="51079">LQVETVESDAQKAASQDTSDVRTVISKVVDDLISYVEIKELAPSLIKDDDYDFTEELPVQINKVPSVDEHLSVMKRSQKKRSRVDAELIRLSCKIVNVEVEKEDDEEKKQCTKPFCQLGCVCKSLRCENTLIFHCQNEKCMFSCNCPKERQPTYEHRVTLPAGTNVLSSDTVTKIEDEAKKHLARMEREFTQTIIQTNNRTIVVGASGRSKTRRAAQLPKKYTDYVENIDEDDVTDKQVDFTKRCVVSLTRLNLDAVIPFCMQHNNYDCFCRGLSDYVPKDHPRVRTSLGANSPASAKKTAGSQIVDKAKARKRSNENVADHNLSEPVSKKRAVSDTDVTTKHSADAAEDEPNAESSLSLSGETTAAAESDSPTSSRPVRNKKAKKSELFEYSLDPDVETCARTMEVKRRRKSNTNISIDNFESALRNDFVYNYTQADLLKIKMNHAQRKRY</sequence>
<dbReference type="Proteomes" id="UP000410492">
    <property type="component" value="Unassembled WGS sequence"/>
</dbReference>